<reference evidence="2" key="1">
    <citation type="submission" date="2019-10" db="EMBL/GenBank/DDBJ databases">
        <title>Conservation and host-specific expression of non-tandemly repeated heterogenous ribosome RNA gene in arbuscular mycorrhizal fungi.</title>
        <authorList>
            <person name="Maeda T."/>
            <person name="Kobayashi Y."/>
            <person name="Nakagawa T."/>
            <person name="Ezawa T."/>
            <person name="Yamaguchi K."/>
            <person name="Bino T."/>
            <person name="Nishimoto Y."/>
            <person name="Shigenobu S."/>
            <person name="Kawaguchi M."/>
        </authorList>
    </citation>
    <scope>NUCLEOTIDE SEQUENCE</scope>
    <source>
        <strain evidence="2">HR1</strain>
    </source>
</reference>
<name>A0A8H3KYR1_9GLOM</name>
<dbReference type="AlphaFoldDB" id="A0A8H3KYR1"/>
<organism evidence="2 3">
    <name type="scientific">Rhizophagus clarus</name>
    <dbReference type="NCBI Taxonomy" id="94130"/>
    <lineage>
        <taxon>Eukaryota</taxon>
        <taxon>Fungi</taxon>
        <taxon>Fungi incertae sedis</taxon>
        <taxon>Mucoromycota</taxon>
        <taxon>Glomeromycotina</taxon>
        <taxon>Glomeromycetes</taxon>
        <taxon>Glomerales</taxon>
        <taxon>Glomeraceae</taxon>
        <taxon>Rhizophagus</taxon>
    </lineage>
</organism>
<dbReference type="Proteomes" id="UP000615446">
    <property type="component" value="Unassembled WGS sequence"/>
</dbReference>
<feature type="region of interest" description="Disordered" evidence="1">
    <location>
        <begin position="101"/>
        <end position="132"/>
    </location>
</feature>
<evidence type="ECO:0000256" key="1">
    <source>
        <dbReference type="SAM" id="MobiDB-lite"/>
    </source>
</evidence>
<dbReference type="EMBL" id="BLAL01000019">
    <property type="protein sequence ID" value="GES76184.1"/>
    <property type="molecule type" value="Genomic_DNA"/>
</dbReference>
<protein>
    <submittedName>
        <fullName evidence="2">Uncharacterized protein</fullName>
    </submittedName>
</protein>
<sequence>MDFESAFLGNEENFQDAFANNANISNFISKIKNFIFYSDVETAMKLGNKNLAGVLWLGRLLKRRNTNAKAAYLSPPDDNKTSISPSIEMIDAYKEKHSDKWKKANKQTPPPTMAINASSDETRGQTHPYPPPAYEDTILMDLDLIDLKAPHTDDVQISSAYKICVNPYIQDLKSLSEDTFMMNSSSNSAHD</sequence>
<proteinExistence type="predicted"/>
<gene>
    <name evidence="2" type="ORF">RCL2_000359200</name>
</gene>
<comment type="caution">
    <text evidence="2">The sequence shown here is derived from an EMBL/GenBank/DDBJ whole genome shotgun (WGS) entry which is preliminary data.</text>
</comment>
<evidence type="ECO:0000313" key="2">
    <source>
        <dbReference type="EMBL" id="GES76184.1"/>
    </source>
</evidence>
<evidence type="ECO:0000313" key="3">
    <source>
        <dbReference type="Proteomes" id="UP000615446"/>
    </source>
</evidence>
<accession>A0A8H3KYR1</accession>